<organism evidence="3 4">
    <name type="scientific">Alicyclobacillus mengziensis</name>
    <dbReference type="NCBI Taxonomy" id="2931921"/>
    <lineage>
        <taxon>Bacteria</taxon>
        <taxon>Bacillati</taxon>
        <taxon>Bacillota</taxon>
        <taxon>Bacilli</taxon>
        <taxon>Bacillales</taxon>
        <taxon>Alicyclobacillaceae</taxon>
        <taxon>Alicyclobacillus</taxon>
    </lineage>
</organism>
<dbReference type="InterPro" id="IPR001753">
    <property type="entry name" value="Enoyl-CoA_hydra/iso"/>
</dbReference>
<reference evidence="3 4" key="1">
    <citation type="submission" date="2021-02" db="EMBL/GenBank/DDBJ databases">
        <title>Alicyclobacillus curvatus sp. nov. and Alicyclobacillus mengziensis sp. nov., two acidophilic bacteria isolated from acid mine drainage.</title>
        <authorList>
            <person name="Huang Y."/>
        </authorList>
    </citation>
    <scope>NUCLEOTIDE SEQUENCE [LARGE SCALE GENOMIC DNA]</scope>
    <source>
        <strain evidence="3 4">S30H14</strain>
    </source>
</reference>
<evidence type="ECO:0000313" key="4">
    <source>
        <dbReference type="Proteomes" id="UP000663505"/>
    </source>
</evidence>
<accession>A0A9X7Z5Y2</accession>
<dbReference type="InterPro" id="IPR014748">
    <property type="entry name" value="Enoyl-CoA_hydra_C"/>
</dbReference>
<dbReference type="Gene3D" id="1.10.12.10">
    <property type="entry name" value="Lyase 2-enoyl-coa Hydratase, Chain A, domain 2"/>
    <property type="match status" value="1"/>
</dbReference>
<dbReference type="CDD" id="cd06558">
    <property type="entry name" value="crotonase-like"/>
    <property type="match status" value="1"/>
</dbReference>
<dbReference type="Pfam" id="PF00378">
    <property type="entry name" value="ECH_1"/>
    <property type="match status" value="1"/>
</dbReference>
<evidence type="ECO:0000256" key="1">
    <source>
        <dbReference type="ARBA" id="ARBA00005254"/>
    </source>
</evidence>
<dbReference type="PANTHER" id="PTHR43459">
    <property type="entry name" value="ENOYL-COA HYDRATASE"/>
    <property type="match status" value="1"/>
</dbReference>
<dbReference type="KEGG" id="afx:JZ786_20660"/>
<dbReference type="PANTHER" id="PTHR43459:SF1">
    <property type="entry name" value="EG:BACN32G11.4 PROTEIN"/>
    <property type="match status" value="1"/>
</dbReference>
<dbReference type="InterPro" id="IPR029045">
    <property type="entry name" value="ClpP/crotonase-like_dom_sf"/>
</dbReference>
<name>A0A9X7Z5Y2_9BACL</name>
<dbReference type="AlphaFoldDB" id="A0A9X7Z5Y2"/>
<evidence type="ECO:0000256" key="2">
    <source>
        <dbReference type="RuleBase" id="RU003707"/>
    </source>
</evidence>
<dbReference type="EMBL" id="CP071182">
    <property type="protein sequence ID" value="QSO46817.1"/>
    <property type="molecule type" value="Genomic_DNA"/>
</dbReference>
<dbReference type="GO" id="GO:0003824">
    <property type="term" value="F:catalytic activity"/>
    <property type="evidence" value="ECO:0007669"/>
    <property type="project" value="InterPro"/>
</dbReference>
<dbReference type="RefSeq" id="WP_206656179.1">
    <property type="nucleotide sequence ID" value="NZ_CP071182.1"/>
</dbReference>
<protein>
    <submittedName>
        <fullName evidence="3">Enoyl-CoA hydratase/isomerase family protein</fullName>
    </submittedName>
</protein>
<keyword evidence="4" id="KW-1185">Reference proteome</keyword>
<gene>
    <name evidence="3" type="ORF">JZ786_20660</name>
</gene>
<dbReference type="PROSITE" id="PS00166">
    <property type="entry name" value="ENOYL_COA_HYDRATASE"/>
    <property type="match status" value="1"/>
</dbReference>
<evidence type="ECO:0000313" key="3">
    <source>
        <dbReference type="EMBL" id="QSO46817.1"/>
    </source>
</evidence>
<dbReference type="Proteomes" id="UP000663505">
    <property type="component" value="Chromosome"/>
</dbReference>
<dbReference type="Gene3D" id="3.90.226.10">
    <property type="entry name" value="2-enoyl-CoA Hydratase, Chain A, domain 1"/>
    <property type="match status" value="1"/>
</dbReference>
<dbReference type="InterPro" id="IPR018376">
    <property type="entry name" value="Enoyl-CoA_hyd/isom_CS"/>
</dbReference>
<dbReference type="SUPFAM" id="SSF52096">
    <property type="entry name" value="ClpP/crotonase"/>
    <property type="match status" value="1"/>
</dbReference>
<comment type="similarity">
    <text evidence="1 2">Belongs to the enoyl-CoA hydratase/isomerase family.</text>
</comment>
<sequence length="261" mass="28277">MNFETVLYEVNQGVALITLNRPSVMNAINQTLGDELYSAFKLADSDPSVRAVVLTGAGRGFCSGQDLNDRIAVDESVSLANSVRERYNILIAKMQNMRVPVVAAINGACAGAGMGFALACDLRFASVNAKFTMAFSNIGLAPDSGTSYTLPRLVGLSKALELAWTGDVFDAKEAHHLGVVNRVFESADLLSKTMEFAQKLAAGPTLAYQLTKQAIVQNFDASLPDALEREARLQDIAGRSYDFREGVRAFTERRAPRFRGN</sequence>
<proteinExistence type="inferred from homology"/>